<dbReference type="EMBL" id="CP040330">
    <property type="protein sequence ID" value="QCS43159.1"/>
    <property type="molecule type" value="Genomic_DNA"/>
</dbReference>
<dbReference type="Pfam" id="PF00496">
    <property type="entry name" value="SBP_bac_5"/>
    <property type="match status" value="1"/>
</dbReference>
<dbReference type="AlphaFoldDB" id="A0A4P8WI94"/>
<dbReference type="RefSeq" id="WP_138245628.1">
    <property type="nucleotide sequence ID" value="NZ_CP040330.1"/>
</dbReference>
<name>A0A4P8WI94_9EURY</name>
<feature type="domain" description="Solute-binding protein family 5" evidence="1">
    <location>
        <begin position="261"/>
        <end position="605"/>
    </location>
</feature>
<accession>A0A4P8WI94</accession>
<evidence type="ECO:0000313" key="3">
    <source>
        <dbReference type="Proteomes" id="UP000302218"/>
    </source>
</evidence>
<dbReference type="GO" id="GO:0015833">
    <property type="term" value="P:peptide transport"/>
    <property type="evidence" value="ECO:0007669"/>
    <property type="project" value="TreeGrafter"/>
</dbReference>
<dbReference type="OrthoDB" id="194307at2157"/>
<protein>
    <submittedName>
        <fullName evidence="2">ABC transporter substrate-binding protein</fullName>
    </submittedName>
</protein>
<dbReference type="InterPro" id="IPR006311">
    <property type="entry name" value="TAT_signal"/>
</dbReference>
<evidence type="ECO:0000313" key="2">
    <source>
        <dbReference type="EMBL" id="QCS43159.1"/>
    </source>
</evidence>
<organism evidence="2 3">
    <name type="scientific">Natrinema versiforme</name>
    <dbReference type="NCBI Taxonomy" id="88724"/>
    <lineage>
        <taxon>Archaea</taxon>
        <taxon>Methanobacteriati</taxon>
        <taxon>Methanobacteriota</taxon>
        <taxon>Stenosarchaea group</taxon>
        <taxon>Halobacteria</taxon>
        <taxon>Halobacteriales</taxon>
        <taxon>Natrialbaceae</taxon>
        <taxon>Natrinema</taxon>
    </lineage>
</organism>
<dbReference type="Gene3D" id="3.10.105.10">
    <property type="entry name" value="Dipeptide-binding Protein, Domain 3"/>
    <property type="match status" value="2"/>
</dbReference>
<dbReference type="PROSITE" id="PS51318">
    <property type="entry name" value="TAT"/>
    <property type="match status" value="1"/>
</dbReference>
<dbReference type="GO" id="GO:1904680">
    <property type="term" value="F:peptide transmembrane transporter activity"/>
    <property type="evidence" value="ECO:0007669"/>
    <property type="project" value="TreeGrafter"/>
</dbReference>
<dbReference type="KEGG" id="nvr:FEJ81_12640"/>
<evidence type="ECO:0000259" key="1">
    <source>
        <dbReference type="Pfam" id="PF00496"/>
    </source>
</evidence>
<dbReference type="PANTHER" id="PTHR30290">
    <property type="entry name" value="PERIPLASMIC BINDING COMPONENT OF ABC TRANSPORTER"/>
    <property type="match status" value="1"/>
</dbReference>
<dbReference type="CDD" id="cd00995">
    <property type="entry name" value="PBP2_NikA_DppA_OppA_like"/>
    <property type="match status" value="1"/>
</dbReference>
<gene>
    <name evidence="2" type="ORF">FEJ81_12640</name>
</gene>
<dbReference type="InterPro" id="IPR000914">
    <property type="entry name" value="SBP_5_dom"/>
</dbReference>
<dbReference type="SUPFAM" id="SSF53850">
    <property type="entry name" value="Periplasmic binding protein-like II"/>
    <property type="match status" value="2"/>
</dbReference>
<reference evidence="3" key="1">
    <citation type="submission" date="2019-05" db="EMBL/GenBank/DDBJ databases">
        <title>Genome sequence and methylation pattern of the halophilic Archaeon Natrinema versiforme BOL5-4.</title>
        <authorList>
            <person name="DasSarma P."/>
            <person name="Anton B.P."/>
            <person name="DasSarma S.L."/>
            <person name="Martinez F.L."/>
            <person name="Guzman D."/>
            <person name="Roberts R.J."/>
            <person name="DasSarma S."/>
        </authorList>
    </citation>
    <scope>NUCLEOTIDE SEQUENCE [LARGE SCALE GENOMIC DNA]</scope>
    <source>
        <strain evidence="3">BOL5-4</strain>
    </source>
</reference>
<dbReference type="Proteomes" id="UP000302218">
    <property type="component" value="Chromosome"/>
</dbReference>
<dbReference type="Gene3D" id="3.40.190.10">
    <property type="entry name" value="Periplasmic binding protein-like II"/>
    <property type="match status" value="1"/>
</dbReference>
<dbReference type="InterPro" id="IPR039424">
    <property type="entry name" value="SBP_5"/>
</dbReference>
<dbReference type="GeneID" id="40266135"/>
<sequence length="611" mass="68001">MNWPPTPSDDGVSRRSFLAAGATGAAVTTGGCINRVRSVVDQNGDDQVSLSITTVPADADRQNIQIARRLERNLEKVGIDVSLDMRSRSELLESVLINHDFDIYVGLHPADYDPDFLYEALYSRYADESGWQNPFGYSAIYFDTLLENQRRADGDERKRHVQSLLTGLAQEKPFEPICLPDEIRVASNDRFDGWSERQDVLASRHGYLGLEPTDDTDQLHALVTDSRMTRNLNPISAVFRERDTIIDLLYDSLLTEHDGSLYPWLAESVEWSEPAAESESNGDEDRDEPSLTATVTLREDCQFHDGEPVTAEDVAFTYRFITDTSWTLSQMPSPAPRYRSHADTIDEIAVGDDEYQLTMTVTGGRAAAERALTVPILPKHVWSERVNRRADDDSFDPTQGQWAMVTMTNIPPVGSGPFQFDSRSEDEHLTLQRFEEHFTLREDIDLADPIADLSEPTVSELLFEVDPGSPSAIGRVADGGADVTASTLDAYSLGAIPDSSSVERLETQSRMFYHIGFNVRNEPFSNPHFRRAITQLLDKKGITEEVFYGNATPVATPLTGEWVPDALEWDGEDPVTPFAGSNGSLNVEVAKLAFERAGFRHDDNGRLLGGN</sequence>
<proteinExistence type="predicted"/>